<dbReference type="SUPFAM" id="SSF51126">
    <property type="entry name" value="Pectin lyase-like"/>
    <property type="match status" value="2"/>
</dbReference>
<dbReference type="GO" id="GO:0005975">
    <property type="term" value="P:carbohydrate metabolic process"/>
    <property type="evidence" value="ECO:0007669"/>
    <property type="project" value="InterPro"/>
</dbReference>
<dbReference type="Proteomes" id="UP000501690">
    <property type="component" value="Linkage Group LG8"/>
</dbReference>
<evidence type="ECO:0000256" key="2">
    <source>
        <dbReference type="ARBA" id="ARBA00008834"/>
    </source>
</evidence>
<evidence type="ECO:0000256" key="4">
    <source>
        <dbReference type="ARBA" id="ARBA00022525"/>
    </source>
</evidence>
<comment type="subcellular location">
    <subcellularLocation>
        <location evidence="1">Secreted</location>
        <location evidence="1">Cell wall</location>
    </subcellularLocation>
</comment>
<evidence type="ECO:0000256" key="1">
    <source>
        <dbReference type="ARBA" id="ARBA00004191"/>
    </source>
</evidence>
<keyword evidence="6 9" id="KW-0326">Glycosidase</keyword>
<keyword evidence="5 9" id="KW-0378">Hydrolase</keyword>
<evidence type="ECO:0000256" key="7">
    <source>
        <dbReference type="ARBA" id="ARBA00023316"/>
    </source>
</evidence>
<evidence type="ECO:0000256" key="10">
    <source>
        <dbReference type="SAM" id="SignalP"/>
    </source>
</evidence>
<dbReference type="AlphaFoldDB" id="A0A4D6MXI9"/>
<reference evidence="11 12" key="1">
    <citation type="submission" date="2019-04" db="EMBL/GenBank/DDBJ databases">
        <title>An improved genome assembly and genetic linkage map for asparagus bean, Vigna unguiculata ssp. sesquipedialis.</title>
        <authorList>
            <person name="Xia Q."/>
            <person name="Zhang R."/>
            <person name="Dong Y."/>
        </authorList>
    </citation>
    <scope>NUCLEOTIDE SEQUENCE [LARGE SCALE GENOMIC DNA]</scope>
    <source>
        <tissue evidence="11">Leaf</tissue>
    </source>
</reference>
<feature type="active site" evidence="8">
    <location>
        <position position="243"/>
    </location>
</feature>
<dbReference type="PANTHER" id="PTHR31375">
    <property type="match status" value="1"/>
</dbReference>
<evidence type="ECO:0000256" key="5">
    <source>
        <dbReference type="ARBA" id="ARBA00022801"/>
    </source>
</evidence>
<gene>
    <name evidence="11" type="ORF">DEO72_LG8g2642</name>
</gene>
<evidence type="ECO:0000256" key="6">
    <source>
        <dbReference type="ARBA" id="ARBA00023295"/>
    </source>
</evidence>
<dbReference type="FunFam" id="2.160.20.10:FF:000056">
    <property type="entry name" value="Pectin lyase-like superfamily protein"/>
    <property type="match status" value="1"/>
</dbReference>
<comment type="similarity">
    <text evidence="2 9">Belongs to the glycosyl hydrolase 28 family.</text>
</comment>
<keyword evidence="4" id="KW-0964">Secreted</keyword>
<dbReference type="Gene3D" id="2.160.20.10">
    <property type="entry name" value="Single-stranded right-handed beta-helix, Pectin lyase-like"/>
    <property type="match status" value="2"/>
</dbReference>
<dbReference type="SMART" id="SM00710">
    <property type="entry name" value="PbH1"/>
    <property type="match status" value="9"/>
</dbReference>
<keyword evidence="12" id="KW-1185">Reference proteome</keyword>
<dbReference type="InterPro" id="IPR000743">
    <property type="entry name" value="Glyco_hydro_28"/>
</dbReference>
<accession>A0A4D6MXI9</accession>
<keyword evidence="3" id="KW-0134">Cell wall</keyword>
<dbReference type="PROSITE" id="PS00502">
    <property type="entry name" value="POLYGALACTURONASE"/>
    <property type="match status" value="2"/>
</dbReference>
<dbReference type="InterPro" id="IPR011050">
    <property type="entry name" value="Pectin_lyase_fold/virulence"/>
</dbReference>
<evidence type="ECO:0000313" key="12">
    <source>
        <dbReference type="Proteomes" id="UP000501690"/>
    </source>
</evidence>
<evidence type="ECO:0000256" key="9">
    <source>
        <dbReference type="RuleBase" id="RU361169"/>
    </source>
</evidence>
<feature type="chain" id="PRO_5020039845" evidence="10">
    <location>
        <begin position="20"/>
        <end position="696"/>
    </location>
</feature>
<name>A0A4D6MXI9_VIGUN</name>
<dbReference type="GO" id="GO:0004650">
    <property type="term" value="F:polygalacturonase activity"/>
    <property type="evidence" value="ECO:0007669"/>
    <property type="project" value="InterPro"/>
</dbReference>
<keyword evidence="10" id="KW-0732">Signal</keyword>
<proteinExistence type="inferred from homology"/>
<evidence type="ECO:0000313" key="11">
    <source>
        <dbReference type="EMBL" id="QCE04605.1"/>
    </source>
</evidence>
<dbReference type="Pfam" id="PF00295">
    <property type="entry name" value="Glyco_hydro_28"/>
    <property type="match status" value="2"/>
</dbReference>
<evidence type="ECO:0000256" key="8">
    <source>
        <dbReference type="PROSITE-ProRule" id="PRU10052"/>
    </source>
</evidence>
<dbReference type="GO" id="GO:0071555">
    <property type="term" value="P:cell wall organization"/>
    <property type="evidence" value="ECO:0007669"/>
    <property type="project" value="UniProtKB-KW"/>
</dbReference>
<evidence type="ECO:0000256" key="3">
    <source>
        <dbReference type="ARBA" id="ARBA00022512"/>
    </source>
</evidence>
<organism evidence="11 12">
    <name type="scientific">Vigna unguiculata</name>
    <name type="common">Cowpea</name>
    <dbReference type="NCBI Taxonomy" id="3917"/>
    <lineage>
        <taxon>Eukaryota</taxon>
        <taxon>Viridiplantae</taxon>
        <taxon>Streptophyta</taxon>
        <taxon>Embryophyta</taxon>
        <taxon>Tracheophyta</taxon>
        <taxon>Spermatophyta</taxon>
        <taxon>Magnoliopsida</taxon>
        <taxon>eudicotyledons</taxon>
        <taxon>Gunneridae</taxon>
        <taxon>Pentapetalae</taxon>
        <taxon>rosids</taxon>
        <taxon>fabids</taxon>
        <taxon>Fabales</taxon>
        <taxon>Fabaceae</taxon>
        <taxon>Papilionoideae</taxon>
        <taxon>50 kb inversion clade</taxon>
        <taxon>NPAAA clade</taxon>
        <taxon>indigoferoid/millettioid clade</taxon>
        <taxon>Phaseoleae</taxon>
        <taxon>Vigna</taxon>
    </lineage>
</organism>
<feature type="active site" evidence="8">
    <location>
        <position position="547"/>
    </location>
</feature>
<keyword evidence="7" id="KW-0961">Cell wall biogenesis/degradation</keyword>
<sequence>MQRLIIFLFILGFISPCLCARCVKTEEKENTYNVIDYGAHGDGKSDDSKAFVSAWKETCGTKGTSTLIIPENRVFLVKGIALNGPCSATKINIRIEGKIVAPTKDGWRKGTSNLIVISNVNNLSIDGSGGSIDGYGSSWWKCESCGRPTILRFKSCKDLSVSHVSITNSPKAHIRINNCENARISHINIDSPGDSPNTDGIDIYSSKNIFIEDSTIQCGDDCIAISDGSSYINATRIACGPGHGISIGSLGRDGSYETVTEVNVKNCSFSHTTNGARIKTAPGGSGYAKHISFEDIKLTQVENPIIIDQYYGSKHSKKKGLSVSDVTFRGFSGTSASDEAINLNCCPPGCFNLVLDNIDIVSSKPGKPVSCSCNNAHGKVTSTHPNWKIVASAKKEWIKVSEIQNPNTKGLTNDTSNLIVFSNVTNLSIDGSGGSIDGYGSSWWECKSCGRPTILRFKSCNDLTVSNLTITNSPKAHIRLNSCDNATFSDINIRAPGDSPNTDGFDIYTSKNILIQNSNIQCGDDCIAISDGSSNINATGIACGPGHGISIGSLGRSNAHETVETVHVKNCTFTNTKNGARIKTVPGGSGYARNIIFENITLINADNPIIIDQYYDSYGKSESGALNVSDVTFRGFSGTAAKQKAITLNCCPSGCFDIVLDHVDIVPSTPGKTASCSCNNAHGKSTETVPQCSLSS</sequence>
<dbReference type="EMBL" id="CP039352">
    <property type="protein sequence ID" value="QCE04605.1"/>
    <property type="molecule type" value="Genomic_DNA"/>
</dbReference>
<dbReference type="InterPro" id="IPR012334">
    <property type="entry name" value="Pectin_lyas_fold"/>
</dbReference>
<feature type="signal peptide" evidence="10">
    <location>
        <begin position="1"/>
        <end position="19"/>
    </location>
</feature>
<dbReference type="InterPro" id="IPR006626">
    <property type="entry name" value="PbH1"/>
</dbReference>
<protein>
    <submittedName>
        <fullName evidence="11">Polygalacturonase</fullName>
    </submittedName>
</protein>